<evidence type="ECO:0000313" key="5">
    <source>
        <dbReference type="EMBL" id="CAL8075124.1"/>
    </source>
</evidence>
<dbReference type="Proteomes" id="UP001642540">
    <property type="component" value="Unassembled WGS sequence"/>
</dbReference>
<feature type="chain" id="PRO_5047004016" description="ShKT domain-containing protein" evidence="3">
    <location>
        <begin position="22"/>
        <end position="251"/>
    </location>
</feature>
<feature type="domain" description="ShKT" evidence="4">
    <location>
        <begin position="117"/>
        <end position="149"/>
    </location>
</feature>
<dbReference type="PROSITE" id="PS51670">
    <property type="entry name" value="SHKT"/>
    <property type="match status" value="1"/>
</dbReference>
<proteinExistence type="predicted"/>
<evidence type="ECO:0000256" key="3">
    <source>
        <dbReference type="SAM" id="SignalP"/>
    </source>
</evidence>
<comment type="caution">
    <text evidence="5">The sequence shown here is derived from an EMBL/GenBank/DDBJ whole genome shotgun (WGS) entry which is preliminary data.</text>
</comment>
<evidence type="ECO:0000259" key="4">
    <source>
        <dbReference type="PROSITE" id="PS51670"/>
    </source>
</evidence>
<accession>A0ABP1PRY7</accession>
<name>A0ABP1PRY7_9HEXA</name>
<sequence>MLPTLLWAIILLATLSTFGTSNTITTERSLQDNTIFKNVGCKNELPSSFCEKIVDDDNCDHQNEDSPFRNGCLQSCGLCDENDKSQLNHNRQMYDTDEQRMDDWTNDLPDGESKGGCEDKIPNCSSYLSVCCSMKDAMNVSCQKTCRFCSESPATPPPGAPGLGIGETTMLPVTGSTNQDPCDPTKPPSGNVDVPGQTTTTTQSAIPGNPLPGNPITTNAPPLTIDMPGQTTTTTTQSPIPGNPYPGNPIG</sequence>
<keyword evidence="3" id="KW-0732">Signal</keyword>
<dbReference type="InterPro" id="IPR003582">
    <property type="entry name" value="ShKT_dom"/>
</dbReference>
<evidence type="ECO:0000256" key="2">
    <source>
        <dbReference type="SAM" id="MobiDB-lite"/>
    </source>
</evidence>
<keyword evidence="6" id="KW-1185">Reference proteome</keyword>
<keyword evidence="1" id="KW-1015">Disulfide bond</keyword>
<evidence type="ECO:0000313" key="6">
    <source>
        <dbReference type="Proteomes" id="UP001642540"/>
    </source>
</evidence>
<feature type="disulfide bond" evidence="1">
    <location>
        <begin position="124"/>
        <end position="142"/>
    </location>
</feature>
<reference evidence="5 6" key="1">
    <citation type="submission" date="2024-08" db="EMBL/GenBank/DDBJ databases">
        <authorList>
            <person name="Cucini C."/>
            <person name="Frati F."/>
        </authorList>
    </citation>
    <scope>NUCLEOTIDE SEQUENCE [LARGE SCALE GENOMIC DNA]</scope>
</reference>
<comment type="caution">
    <text evidence="1">Lacks conserved residue(s) required for the propagation of feature annotation.</text>
</comment>
<dbReference type="EMBL" id="CAXLJM020000007">
    <property type="protein sequence ID" value="CAL8075124.1"/>
    <property type="molecule type" value="Genomic_DNA"/>
</dbReference>
<feature type="signal peptide" evidence="3">
    <location>
        <begin position="1"/>
        <end position="21"/>
    </location>
</feature>
<evidence type="ECO:0000256" key="1">
    <source>
        <dbReference type="PROSITE-ProRule" id="PRU01005"/>
    </source>
</evidence>
<feature type="compositionally biased region" description="Pro residues" evidence="2">
    <location>
        <begin position="241"/>
        <end position="251"/>
    </location>
</feature>
<dbReference type="SMART" id="SM00254">
    <property type="entry name" value="ShKT"/>
    <property type="match status" value="1"/>
</dbReference>
<dbReference type="Pfam" id="PF01549">
    <property type="entry name" value="ShK"/>
    <property type="match status" value="1"/>
</dbReference>
<organism evidence="5 6">
    <name type="scientific">Orchesella dallaii</name>
    <dbReference type="NCBI Taxonomy" id="48710"/>
    <lineage>
        <taxon>Eukaryota</taxon>
        <taxon>Metazoa</taxon>
        <taxon>Ecdysozoa</taxon>
        <taxon>Arthropoda</taxon>
        <taxon>Hexapoda</taxon>
        <taxon>Collembola</taxon>
        <taxon>Entomobryomorpha</taxon>
        <taxon>Entomobryoidea</taxon>
        <taxon>Orchesellidae</taxon>
        <taxon>Orchesellinae</taxon>
        <taxon>Orchesella</taxon>
    </lineage>
</organism>
<feature type="region of interest" description="Disordered" evidence="2">
    <location>
        <begin position="176"/>
        <end position="251"/>
    </location>
</feature>
<feature type="compositionally biased region" description="Polar residues" evidence="2">
    <location>
        <begin position="196"/>
        <end position="206"/>
    </location>
</feature>
<feature type="compositionally biased region" description="Low complexity" evidence="2">
    <location>
        <begin position="231"/>
        <end position="240"/>
    </location>
</feature>
<protein>
    <recommendedName>
        <fullName evidence="4">ShKT domain-containing protein</fullName>
    </recommendedName>
</protein>
<gene>
    <name evidence="5" type="ORF">ODALV1_LOCUS3083</name>
</gene>